<reference evidence="6" key="1">
    <citation type="submission" date="2021-01" db="EMBL/GenBank/DDBJ databases">
        <authorList>
            <person name="Corre E."/>
            <person name="Pelletier E."/>
            <person name="Niang G."/>
            <person name="Scheremetjew M."/>
            <person name="Finn R."/>
            <person name="Kale V."/>
            <person name="Holt S."/>
            <person name="Cochrane G."/>
            <person name="Meng A."/>
            <person name="Brown T."/>
            <person name="Cohen L."/>
        </authorList>
    </citation>
    <scope>NUCLEOTIDE SEQUENCE</scope>
    <source>
        <strain evidence="6">Grunow 1884</strain>
    </source>
</reference>
<organism evidence="6">
    <name type="scientific">Trieres chinensis</name>
    <name type="common">Marine centric diatom</name>
    <name type="synonym">Odontella sinensis</name>
    <dbReference type="NCBI Taxonomy" id="1514140"/>
    <lineage>
        <taxon>Eukaryota</taxon>
        <taxon>Sar</taxon>
        <taxon>Stramenopiles</taxon>
        <taxon>Ochrophyta</taxon>
        <taxon>Bacillariophyta</taxon>
        <taxon>Mediophyceae</taxon>
        <taxon>Biddulphiophycidae</taxon>
        <taxon>Eupodiscales</taxon>
        <taxon>Parodontellaceae</taxon>
        <taxon>Trieres</taxon>
    </lineage>
</organism>
<feature type="compositionally biased region" description="Pro residues" evidence="4">
    <location>
        <begin position="198"/>
        <end position="210"/>
    </location>
</feature>
<dbReference type="InterPro" id="IPR008580">
    <property type="entry name" value="PPPDE_dom"/>
</dbReference>
<evidence type="ECO:0000259" key="5">
    <source>
        <dbReference type="PROSITE" id="PS51858"/>
    </source>
</evidence>
<dbReference type="AlphaFoldDB" id="A0A7S1ZAS5"/>
<dbReference type="InterPro" id="IPR011989">
    <property type="entry name" value="ARM-like"/>
</dbReference>
<dbReference type="Pfam" id="PF05903">
    <property type="entry name" value="Peptidase_C97"/>
    <property type="match status" value="1"/>
</dbReference>
<dbReference type="PROSITE" id="PS51858">
    <property type="entry name" value="PPPDE"/>
    <property type="match status" value="1"/>
</dbReference>
<evidence type="ECO:0000256" key="4">
    <source>
        <dbReference type="SAM" id="MobiDB-lite"/>
    </source>
</evidence>
<keyword evidence="3" id="KW-0378">Hydrolase</keyword>
<dbReference type="EMBL" id="HBGO01012367">
    <property type="protein sequence ID" value="CAD9332943.1"/>
    <property type="molecule type" value="Transcribed_RNA"/>
</dbReference>
<dbReference type="GO" id="GO:0008233">
    <property type="term" value="F:peptidase activity"/>
    <property type="evidence" value="ECO:0007669"/>
    <property type="project" value="UniProtKB-KW"/>
</dbReference>
<gene>
    <name evidence="6" type="ORF">OSIN01602_LOCUS6860</name>
</gene>
<accession>A0A7S1ZAS5</accession>
<dbReference type="Gene3D" id="1.25.10.10">
    <property type="entry name" value="Leucine-rich Repeat Variant"/>
    <property type="match status" value="1"/>
</dbReference>
<sequence>MSTEVQLAIYDLSRGMARSLSSQFLGPAHSIDIIPHTAILAFGREYYFGGGIQSADPGEFRRYSGIFPIEVQSLGRTSVTKEEFDAWCHSVTRDGTYAPESYDLLRRNCNNFANDAALRGLRLGRGVPDWILDVPDRFLSSPMGQMIRPILDGMQMSGPGATGGGHTFGGGGMARTAPQAPVAVAAAAANPWADMPAPTAPAPSPRPSPDTPVLDSFDRPLLSADSSAVDMCVARLCKSIPDEGERNALRSFGDQLKAPKESQLSHSILEPALPILFRCLDASSPAEATFALMLLRLVVLRNPADSGATLELKECVLLVGAKLLGGATGSVLGGRAARSMAWCVLSNAFATDITSSFLISNDKALRDNLIDAAMADISPDQQPQKEVRQSATAFVYNLVRCTASAGVERSEDEDALPDIYVTLLCGMMEGITEETDATVQLRRMLAMGKILCSGKGGTVHEGAKNLVTDLGFTDAICSLQISAGGDGHADSNKVKKLASELHRVLS</sequence>
<proteinExistence type="inferred from homology"/>
<dbReference type="GO" id="GO:0006508">
    <property type="term" value="P:proteolysis"/>
    <property type="evidence" value="ECO:0007669"/>
    <property type="project" value="UniProtKB-KW"/>
</dbReference>
<dbReference type="PANTHER" id="PTHR12378">
    <property type="entry name" value="DESUMOYLATING ISOPEPTIDASE"/>
    <property type="match status" value="1"/>
</dbReference>
<protein>
    <recommendedName>
        <fullName evidence="5">PPPDE domain-containing protein</fullName>
    </recommendedName>
</protein>
<evidence type="ECO:0000313" key="6">
    <source>
        <dbReference type="EMBL" id="CAD9332943.1"/>
    </source>
</evidence>
<dbReference type="GO" id="GO:0070646">
    <property type="term" value="P:protein modification by small protein removal"/>
    <property type="evidence" value="ECO:0007669"/>
    <property type="project" value="TreeGrafter"/>
</dbReference>
<dbReference type="PANTHER" id="PTHR12378:SF7">
    <property type="entry name" value="DESUMOYLATING ISOPEPTIDASE 1"/>
    <property type="match status" value="1"/>
</dbReference>
<feature type="region of interest" description="Disordered" evidence="4">
    <location>
        <begin position="194"/>
        <end position="216"/>
    </location>
</feature>
<feature type="domain" description="PPPDE" evidence="5">
    <location>
        <begin position="3"/>
        <end position="152"/>
    </location>
</feature>
<comment type="similarity">
    <text evidence="1">Belongs to the DeSI family.</text>
</comment>
<dbReference type="SMART" id="SM01179">
    <property type="entry name" value="DUF862"/>
    <property type="match status" value="1"/>
</dbReference>
<evidence type="ECO:0000256" key="1">
    <source>
        <dbReference type="ARBA" id="ARBA00008140"/>
    </source>
</evidence>
<evidence type="ECO:0000256" key="3">
    <source>
        <dbReference type="ARBA" id="ARBA00022801"/>
    </source>
</evidence>
<dbReference type="Gene3D" id="3.90.1720.30">
    <property type="entry name" value="PPPDE domains"/>
    <property type="match status" value="1"/>
</dbReference>
<evidence type="ECO:0000256" key="2">
    <source>
        <dbReference type="ARBA" id="ARBA00022670"/>
    </source>
</evidence>
<dbReference type="InterPro" id="IPR042266">
    <property type="entry name" value="PPPDE_sf"/>
</dbReference>
<keyword evidence="2" id="KW-0645">Protease</keyword>
<name>A0A7S1ZAS5_TRICV</name>